<dbReference type="STRING" id="1123029.SAMN02745172_00381"/>
<proteinExistence type="predicted"/>
<dbReference type="RefSeq" id="WP_073625497.1">
    <property type="nucleotide sequence ID" value="NZ_FRXO01000001.1"/>
</dbReference>
<dbReference type="AlphaFoldDB" id="A0A1M7Z742"/>
<evidence type="ECO:0000313" key="2">
    <source>
        <dbReference type="Proteomes" id="UP000186406"/>
    </source>
</evidence>
<evidence type="ECO:0000313" key="1">
    <source>
        <dbReference type="EMBL" id="SHO60689.1"/>
    </source>
</evidence>
<sequence>MSADRVDVLKIEGGKPAAASSASPNMRRSEESLERLVYIEQMLFELAGMARTLEADFLGYLISIAHAEAVAAATKAASAHRHR</sequence>
<protein>
    <submittedName>
        <fullName evidence="1">Uncharacterized protein</fullName>
    </submittedName>
</protein>
<dbReference type="Proteomes" id="UP000186406">
    <property type="component" value="Unassembled WGS sequence"/>
</dbReference>
<organism evidence="1 2">
    <name type="scientific">Pseudoxanthobacter soli DSM 19599</name>
    <dbReference type="NCBI Taxonomy" id="1123029"/>
    <lineage>
        <taxon>Bacteria</taxon>
        <taxon>Pseudomonadati</taxon>
        <taxon>Pseudomonadota</taxon>
        <taxon>Alphaproteobacteria</taxon>
        <taxon>Hyphomicrobiales</taxon>
        <taxon>Segnochrobactraceae</taxon>
        <taxon>Pseudoxanthobacter</taxon>
    </lineage>
</organism>
<gene>
    <name evidence="1" type="ORF">SAMN02745172_00381</name>
</gene>
<keyword evidence="2" id="KW-1185">Reference proteome</keyword>
<reference evidence="1 2" key="1">
    <citation type="submission" date="2016-12" db="EMBL/GenBank/DDBJ databases">
        <authorList>
            <person name="Song W.-J."/>
            <person name="Kurnit D.M."/>
        </authorList>
    </citation>
    <scope>NUCLEOTIDE SEQUENCE [LARGE SCALE GENOMIC DNA]</scope>
    <source>
        <strain evidence="1 2">DSM 19599</strain>
    </source>
</reference>
<dbReference type="EMBL" id="FRXO01000001">
    <property type="protein sequence ID" value="SHO60689.1"/>
    <property type="molecule type" value="Genomic_DNA"/>
</dbReference>
<name>A0A1M7Z742_9HYPH</name>
<accession>A0A1M7Z742</accession>